<dbReference type="GO" id="GO:0008194">
    <property type="term" value="F:UDP-glycosyltransferase activity"/>
    <property type="evidence" value="ECO:0007669"/>
    <property type="project" value="InterPro"/>
</dbReference>
<dbReference type="InterPro" id="IPR004276">
    <property type="entry name" value="GlycoTrans_28_N"/>
</dbReference>
<dbReference type="Pfam" id="PF03033">
    <property type="entry name" value="Glyco_transf_28"/>
    <property type="match status" value="1"/>
</dbReference>
<dbReference type="Gene3D" id="3.40.50.2000">
    <property type="entry name" value="Glycogen Phosphorylase B"/>
    <property type="match status" value="2"/>
</dbReference>
<evidence type="ECO:0000313" key="3">
    <source>
        <dbReference type="Proteomes" id="UP001059380"/>
    </source>
</evidence>
<dbReference type="AlphaFoldDB" id="A0A9J7BIJ6"/>
<gene>
    <name evidence="2" type="ORF">MOP44_18880</name>
</gene>
<evidence type="ECO:0000259" key="1">
    <source>
        <dbReference type="Pfam" id="PF03033"/>
    </source>
</evidence>
<dbReference type="EMBL" id="CP093313">
    <property type="protein sequence ID" value="UWZ82624.1"/>
    <property type="molecule type" value="Genomic_DNA"/>
</dbReference>
<reference evidence="2" key="1">
    <citation type="submission" date="2021-04" db="EMBL/GenBank/DDBJ databases">
        <title>Phylogenetic analysis of Acidobacteriaceae.</title>
        <authorList>
            <person name="Qiu L."/>
            <person name="Zhang Q."/>
        </authorList>
    </citation>
    <scope>NUCLEOTIDE SEQUENCE</scope>
    <source>
        <strain evidence="2">DSM 25168</strain>
    </source>
</reference>
<feature type="domain" description="Glycosyltransferase family 28 N-terminal" evidence="1">
    <location>
        <begin position="13"/>
        <end position="106"/>
    </location>
</feature>
<dbReference type="CDD" id="cd03784">
    <property type="entry name" value="GT1_Gtf-like"/>
    <property type="match status" value="1"/>
</dbReference>
<dbReference type="Pfam" id="PF00201">
    <property type="entry name" value="UDPGT"/>
    <property type="match status" value="1"/>
</dbReference>
<proteinExistence type="predicted"/>
<keyword evidence="3" id="KW-1185">Reference proteome</keyword>
<dbReference type="FunFam" id="3.40.50.2000:FF:000072">
    <property type="entry name" value="Glycosyl transferase"/>
    <property type="match status" value="1"/>
</dbReference>
<evidence type="ECO:0000313" key="2">
    <source>
        <dbReference type="EMBL" id="UWZ82624.1"/>
    </source>
</evidence>
<dbReference type="GO" id="GO:0005975">
    <property type="term" value="P:carbohydrate metabolic process"/>
    <property type="evidence" value="ECO:0007669"/>
    <property type="project" value="InterPro"/>
</dbReference>
<sequence length="445" mass="48434">MARIGVFCFPGTGHINPMTALARTLERRGHSVVIYGIADTEARIRAAGIEFMQIGAEHYPLGTLRQLDEHLGTLKGLATFKFTVERVRNTARMILRDGPDAVRRSGAEVLLVDEADMGGTVAEYLGLPFVSIAMFPPLIRDARIPAFCFPWQAGESWWIRLRNILGFRLLSRVASPIHKLVNAQRRAWGLEVRRHAVEFLSPIAQIAQLPAALEFDVQGLPDVVHYTGPFVDQQQRPPVEFPWEKLDGRPLVYASLGTMQNGSESIFRTIAEASAGLPVQLVISLGGGLAPERLGELPGEPIVVSYAPQLELVKKAAVVITHAGLNTVLESLAEGVPLVCIPLGNDQPGVAARVAARRAGLVVERSKLNAKRLGAALAEVLGNAMYRESAARLRDDIRGVDGLNRAADVIEGALRLKGKGQATEIRERVMQGQIPALGISFYRPE</sequence>
<protein>
    <submittedName>
        <fullName evidence="2">Glycosyltransferase</fullName>
    </submittedName>
</protein>
<organism evidence="2 3">
    <name type="scientific">Occallatibacter riparius</name>
    <dbReference type="NCBI Taxonomy" id="1002689"/>
    <lineage>
        <taxon>Bacteria</taxon>
        <taxon>Pseudomonadati</taxon>
        <taxon>Acidobacteriota</taxon>
        <taxon>Terriglobia</taxon>
        <taxon>Terriglobales</taxon>
        <taxon>Acidobacteriaceae</taxon>
        <taxon>Occallatibacter</taxon>
    </lineage>
</organism>
<dbReference type="SUPFAM" id="SSF53756">
    <property type="entry name" value="UDP-Glycosyltransferase/glycogen phosphorylase"/>
    <property type="match status" value="1"/>
</dbReference>
<dbReference type="GO" id="GO:0033072">
    <property type="term" value="P:vancomycin biosynthetic process"/>
    <property type="evidence" value="ECO:0007669"/>
    <property type="project" value="UniProtKB-ARBA"/>
</dbReference>
<dbReference type="InterPro" id="IPR002213">
    <property type="entry name" value="UDP_glucos_trans"/>
</dbReference>
<dbReference type="GO" id="GO:0016758">
    <property type="term" value="F:hexosyltransferase activity"/>
    <property type="evidence" value="ECO:0007669"/>
    <property type="project" value="InterPro"/>
</dbReference>
<dbReference type="PANTHER" id="PTHR48050">
    <property type="entry name" value="STEROL 3-BETA-GLUCOSYLTRANSFERASE"/>
    <property type="match status" value="1"/>
</dbReference>
<dbReference type="PANTHER" id="PTHR48050:SF13">
    <property type="entry name" value="STEROL 3-BETA-GLUCOSYLTRANSFERASE UGT80A2"/>
    <property type="match status" value="1"/>
</dbReference>
<name>A0A9J7BIJ6_9BACT</name>
<dbReference type="RefSeq" id="WP_260791811.1">
    <property type="nucleotide sequence ID" value="NZ_CP093313.1"/>
</dbReference>
<dbReference type="Proteomes" id="UP001059380">
    <property type="component" value="Chromosome"/>
</dbReference>
<accession>A0A9J7BIJ6</accession>
<dbReference type="InterPro" id="IPR050426">
    <property type="entry name" value="Glycosyltransferase_28"/>
</dbReference>
<dbReference type="KEGG" id="orp:MOP44_18880"/>